<accession>A0A915EAE7</accession>
<protein>
    <submittedName>
        <fullName evidence="2">Uncharacterized protein</fullName>
    </submittedName>
</protein>
<evidence type="ECO:0000313" key="1">
    <source>
        <dbReference type="Proteomes" id="UP000887574"/>
    </source>
</evidence>
<organism evidence="1 2">
    <name type="scientific">Ditylenchus dipsaci</name>
    <dbReference type="NCBI Taxonomy" id="166011"/>
    <lineage>
        <taxon>Eukaryota</taxon>
        <taxon>Metazoa</taxon>
        <taxon>Ecdysozoa</taxon>
        <taxon>Nematoda</taxon>
        <taxon>Chromadorea</taxon>
        <taxon>Rhabditida</taxon>
        <taxon>Tylenchina</taxon>
        <taxon>Tylenchomorpha</taxon>
        <taxon>Sphaerularioidea</taxon>
        <taxon>Anguinidae</taxon>
        <taxon>Anguininae</taxon>
        <taxon>Ditylenchus</taxon>
    </lineage>
</organism>
<reference evidence="2" key="1">
    <citation type="submission" date="2022-11" db="UniProtKB">
        <authorList>
            <consortium name="WormBaseParasite"/>
        </authorList>
    </citation>
    <scope>IDENTIFICATION</scope>
</reference>
<evidence type="ECO:0000313" key="2">
    <source>
        <dbReference type="WBParaSite" id="jg3223"/>
    </source>
</evidence>
<sequence length="43" mass="4808">VEFPVSLVKHDRVIYPTSLSVIYSMPNLSTGIGLPLKSDYEIQ</sequence>
<proteinExistence type="predicted"/>
<dbReference type="AlphaFoldDB" id="A0A915EAE7"/>
<name>A0A915EAE7_9BILA</name>
<dbReference type="Proteomes" id="UP000887574">
    <property type="component" value="Unplaced"/>
</dbReference>
<dbReference type="WBParaSite" id="jg3223">
    <property type="protein sequence ID" value="jg3223"/>
    <property type="gene ID" value="jg3223"/>
</dbReference>
<keyword evidence="1" id="KW-1185">Reference proteome</keyword>